<evidence type="ECO:0000313" key="1">
    <source>
        <dbReference type="EMBL" id="KAF2440042.1"/>
    </source>
</evidence>
<accession>A0A9P4P9Y1</accession>
<reference evidence="1" key="1">
    <citation type="journal article" date="2020" name="Stud. Mycol.">
        <title>101 Dothideomycetes genomes: a test case for predicting lifestyles and emergence of pathogens.</title>
        <authorList>
            <person name="Haridas S."/>
            <person name="Albert R."/>
            <person name="Binder M."/>
            <person name="Bloem J."/>
            <person name="Labutti K."/>
            <person name="Salamov A."/>
            <person name="Andreopoulos B."/>
            <person name="Baker S."/>
            <person name="Barry K."/>
            <person name="Bills G."/>
            <person name="Bluhm B."/>
            <person name="Cannon C."/>
            <person name="Castanera R."/>
            <person name="Culley D."/>
            <person name="Daum C."/>
            <person name="Ezra D."/>
            <person name="Gonzalez J."/>
            <person name="Henrissat B."/>
            <person name="Kuo A."/>
            <person name="Liang C."/>
            <person name="Lipzen A."/>
            <person name="Lutzoni F."/>
            <person name="Magnuson J."/>
            <person name="Mondo S."/>
            <person name="Nolan M."/>
            <person name="Ohm R."/>
            <person name="Pangilinan J."/>
            <person name="Park H.-J."/>
            <person name="Ramirez L."/>
            <person name="Alfaro M."/>
            <person name="Sun H."/>
            <person name="Tritt A."/>
            <person name="Yoshinaga Y."/>
            <person name="Zwiers L.-H."/>
            <person name="Turgeon B."/>
            <person name="Goodwin S."/>
            <person name="Spatafora J."/>
            <person name="Crous P."/>
            <person name="Grigoriev I."/>
        </authorList>
    </citation>
    <scope>NUCLEOTIDE SEQUENCE</scope>
    <source>
        <strain evidence="1">CBS 690.94</strain>
    </source>
</reference>
<evidence type="ECO:0000313" key="2">
    <source>
        <dbReference type="Proteomes" id="UP000799764"/>
    </source>
</evidence>
<organism evidence="1 2">
    <name type="scientific">Karstenula rhodostoma CBS 690.94</name>
    <dbReference type="NCBI Taxonomy" id="1392251"/>
    <lineage>
        <taxon>Eukaryota</taxon>
        <taxon>Fungi</taxon>
        <taxon>Dikarya</taxon>
        <taxon>Ascomycota</taxon>
        <taxon>Pezizomycotina</taxon>
        <taxon>Dothideomycetes</taxon>
        <taxon>Pleosporomycetidae</taxon>
        <taxon>Pleosporales</taxon>
        <taxon>Massarineae</taxon>
        <taxon>Didymosphaeriaceae</taxon>
        <taxon>Karstenula</taxon>
    </lineage>
</organism>
<name>A0A9P4P9Y1_9PLEO</name>
<gene>
    <name evidence="1" type="ORF">P171DRAFT_489818</name>
</gene>
<protein>
    <submittedName>
        <fullName evidence="1">Uncharacterized protein</fullName>
    </submittedName>
</protein>
<keyword evidence="2" id="KW-1185">Reference proteome</keyword>
<dbReference type="OrthoDB" id="3350591at2759"/>
<dbReference type="Pfam" id="PF12311">
    <property type="entry name" value="DUF3632"/>
    <property type="match status" value="1"/>
</dbReference>
<dbReference type="Proteomes" id="UP000799764">
    <property type="component" value="Unassembled WGS sequence"/>
</dbReference>
<dbReference type="InterPro" id="IPR022085">
    <property type="entry name" value="OpdG"/>
</dbReference>
<sequence>MSGASLYRARHAFWVANKLEQKPEFKIIHTIQKSTTHSQKYQDKLGEFVLALKHRWTDREFQGLLWTFADDLNQISGLSKKSREDAKIDENLNVFVAKLTARLAWDFAWHGYSMLSDAFHPPPGCAIHTTRLACAWFVYAAPFIWAKVQDPGTKDENKGKF</sequence>
<dbReference type="EMBL" id="MU001508">
    <property type="protein sequence ID" value="KAF2440042.1"/>
    <property type="molecule type" value="Genomic_DNA"/>
</dbReference>
<dbReference type="AlphaFoldDB" id="A0A9P4P9Y1"/>
<proteinExistence type="predicted"/>
<comment type="caution">
    <text evidence="1">The sequence shown here is derived from an EMBL/GenBank/DDBJ whole genome shotgun (WGS) entry which is preliminary data.</text>
</comment>